<dbReference type="STRING" id="493475.GARC_5050"/>
<evidence type="ECO:0000259" key="1">
    <source>
        <dbReference type="Pfam" id="PF00899"/>
    </source>
</evidence>
<keyword evidence="3" id="KW-1185">Reference proteome</keyword>
<dbReference type="Proteomes" id="UP000006327">
    <property type="component" value="Unassembled WGS sequence"/>
</dbReference>
<dbReference type="eggNOG" id="COG0476">
    <property type="taxonomic scope" value="Bacteria"/>
</dbReference>
<dbReference type="GO" id="GO:0061503">
    <property type="term" value="F:tRNA threonylcarbamoyladenosine dehydratase"/>
    <property type="evidence" value="ECO:0007669"/>
    <property type="project" value="TreeGrafter"/>
</dbReference>
<dbReference type="InterPro" id="IPR035985">
    <property type="entry name" value="Ubiquitin-activating_enz"/>
</dbReference>
<dbReference type="EMBL" id="BAEO01000066">
    <property type="protein sequence ID" value="GAC21985.1"/>
    <property type="molecule type" value="Genomic_DNA"/>
</dbReference>
<organism evidence="2 3">
    <name type="scientific">Paraglaciecola arctica BSs20135</name>
    <dbReference type="NCBI Taxonomy" id="493475"/>
    <lineage>
        <taxon>Bacteria</taxon>
        <taxon>Pseudomonadati</taxon>
        <taxon>Pseudomonadota</taxon>
        <taxon>Gammaproteobacteria</taxon>
        <taxon>Alteromonadales</taxon>
        <taxon>Alteromonadaceae</taxon>
        <taxon>Paraglaciecola</taxon>
    </lineage>
</organism>
<sequence length="287" mass="31634">MTTENFNYDKAFSRNIGWFTEKEQATLKTKKVAIAGCGGVGGIHSQTMARLGVGKFNLADFDEFGVENFNRQVGAMMSTVGKPKMDVMNKVLADINPEVELQSFPQGVNEENVEEFLTGVDLYIDSLDFFAMDARRKVFEMCAKMSIPAVTAAPLGMGTAFLCFMPGQMTFEEYFGMQGHSQTEQYLRFYLGLAPASLQSQYLVDPTRLNLEEKRGPSTIIGCTMSAGVAAAYAVKILLGRGDLICAPEGMHWDPYMNQMELTHIPNGHHSPEFQASLAAAKQAFNI</sequence>
<dbReference type="GO" id="GO:0061504">
    <property type="term" value="P:cyclic threonylcarbamoyladenosine biosynthetic process"/>
    <property type="evidence" value="ECO:0007669"/>
    <property type="project" value="TreeGrafter"/>
</dbReference>
<accession>K6ZEZ9</accession>
<dbReference type="NCBIfam" id="NF006077">
    <property type="entry name" value="PRK08223.1"/>
    <property type="match status" value="1"/>
</dbReference>
<dbReference type="PANTHER" id="PTHR43267:SF1">
    <property type="entry name" value="TRNA THREONYLCARBAMOYLADENOSINE DEHYDRATASE"/>
    <property type="match status" value="1"/>
</dbReference>
<gene>
    <name evidence="2" type="ORF">GARC_5050</name>
</gene>
<dbReference type="SUPFAM" id="SSF69572">
    <property type="entry name" value="Activating enzymes of the ubiquitin-like proteins"/>
    <property type="match status" value="1"/>
</dbReference>
<dbReference type="InterPro" id="IPR000594">
    <property type="entry name" value="ThiF_NAD_FAD-bd"/>
</dbReference>
<dbReference type="GO" id="GO:0008641">
    <property type="term" value="F:ubiquitin-like modifier activating enzyme activity"/>
    <property type="evidence" value="ECO:0007669"/>
    <property type="project" value="InterPro"/>
</dbReference>
<comment type="caution">
    <text evidence="2">The sequence shown here is derived from an EMBL/GenBank/DDBJ whole genome shotgun (WGS) entry which is preliminary data.</text>
</comment>
<reference evidence="2 3" key="1">
    <citation type="journal article" date="2017" name="Antonie Van Leeuwenhoek">
        <title>Rhizobium rhizosphaerae sp. nov., a novel species isolated from rice rhizosphere.</title>
        <authorList>
            <person name="Zhao J.J."/>
            <person name="Zhang J."/>
            <person name="Zhang R.J."/>
            <person name="Zhang C.W."/>
            <person name="Yin H.Q."/>
            <person name="Zhang X.X."/>
        </authorList>
    </citation>
    <scope>NUCLEOTIDE SEQUENCE [LARGE SCALE GENOMIC DNA]</scope>
    <source>
        <strain evidence="2 3">BSs20135</strain>
    </source>
</reference>
<dbReference type="OrthoDB" id="272552at2"/>
<dbReference type="AlphaFoldDB" id="K6ZEZ9"/>
<evidence type="ECO:0000313" key="2">
    <source>
        <dbReference type="EMBL" id="GAC21985.1"/>
    </source>
</evidence>
<dbReference type="CDD" id="cd01483">
    <property type="entry name" value="E1_enzyme_family"/>
    <property type="match status" value="1"/>
</dbReference>
<dbReference type="PANTHER" id="PTHR43267">
    <property type="entry name" value="TRNA THREONYLCARBAMOYLADENOSINE DEHYDRATASE"/>
    <property type="match status" value="1"/>
</dbReference>
<feature type="domain" description="THIF-type NAD/FAD binding fold" evidence="1">
    <location>
        <begin position="13"/>
        <end position="261"/>
    </location>
</feature>
<name>K6ZEZ9_9ALTE</name>
<dbReference type="RefSeq" id="WP_007625520.1">
    <property type="nucleotide sequence ID" value="NZ_BAEO01000066.1"/>
</dbReference>
<evidence type="ECO:0000313" key="3">
    <source>
        <dbReference type="Proteomes" id="UP000006327"/>
    </source>
</evidence>
<proteinExistence type="predicted"/>
<dbReference type="Pfam" id="PF00899">
    <property type="entry name" value="ThiF"/>
    <property type="match status" value="1"/>
</dbReference>
<dbReference type="InterPro" id="IPR045886">
    <property type="entry name" value="ThiF/MoeB/HesA"/>
</dbReference>
<protein>
    <submittedName>
        <fullName evidence="2">Dinucleotide-utilizing enzyme involved in molybdopterin and thiamine biosynthesis family 1</fullName>
    </submittedName>
</protein>
<dbReference type="Gene3D" id="3.40.50.720">
    <property type="entry name" value="NAD(P)-binding Rossmann-like Domain"/>
    <property type="match status" value="1"/>
</dbReference>